<evidence type="ECO:0000256" key="1">
    <source>
        <dbReference type="ARBA" id="ARBA00010641"/>
    </source>
</evidence>
<keyword evidence="4" id="KW-0238">DNA-binding</keyword>
<dbReference type="GO" id="GO:0003677">
    <property type="term" value="F:DNA binding"/>
    <property type="evidence" value="ECO:0007669"/>
    <property type="project" value="UniProtKB-KW"/>
</dbReference>
<dbReference type="EMBL" id="LQPY01000033">
    <property type="protein sequence ID" value="ORX01180.1"/>
    <property type="molecule type" value="Genomic_DNA"/>
</dbReference>
<name>A0A024JTS2_9MYCO</name>
<evidence type="ECO:0000256" key="5">
    <source>
        <dbReference type="ARBA" id="ARBA00023163"/>
    </source>
</evidence>
<comment type="similarity">
    <text evidence="1">Belongs to the sigma-70 factor family. ECF subfamily.</text>
</comment>
<dbReference type="NCBIfam" id="TIGR02937">
    <property type="entry name" value="sigma70-ECF"/>
    <property type="match status" value="1"/>
</dbReference>
<dbReference type="GO" id="GO:0006352">
    <property type="term" value="P:DNA-templated transcription initiation"/>
    <property type="evidence" value="ECO:0007669"/>
    <property type="project" value="InterPro"/>
</dbReference>
<dbReference type="InterPro" id="IPR036388">
    <property type="entry name" value="WH-like_DNA-bd_sf"/>
</dbReference>
<dbReference type="HOGENOM" id="CLU_047691_9_2_11"/>
<dbReference type="SUPFAM" id="SSF88659">
    <property type="entry name" value="Sigma3 and sigma4 domains of RNA polymerase sigma factors"/>
    <property type="match status" value="1"/>
</dbReference>
<dbReference type="Pfam" id="PF08281">
    <property type="entry name" value="Sigma70_r4_2"/>
    <property type="match status" value="1"/>
</dbReference>
<dbReference type="Pfam" id="PF04542">
    <property type="entry name" value="Sigma70_r2"/>
    <property type="match status" value="1"/>
</dbReference>
<dbReference type="OrthoDB" id="5243336at2"/>
<evidence type="ECO:0000313" key="10">
    <source>
        <dbReference type="Proteomes" id="UP000193710"/>
    </source>
</evidence>
<feature type="domain" description="RNA polymerase sigma factor 70 region 4 type 2" evidence="7">
    <location>
        <begin position="114"/>
        <end position="162"/>
    </location>
</feature>
<gene>
    <name evidence="9" type="ORF">AWC29_23965</name>
    <name evidence="8" type="ORF">BN973_01355</name>
</gene>
<evidence type="ECO:0000256" key="2">
    <source>
        <dbReference type="ARBA" id="ARBA00023015"/>
    </source>
</evidence>
<dbReference type="InterPro" id="IPR013325">
    <property type="entry name" value="RNA_pol_sigma_r2"/>
</dbReference>
<sequence>MSAHTDYQSDARRTLLALYDEALPLVYGYFVRRCGDRGAAEDLTSETFLAAMDAARKTSPPPISIPWLLGVARHKLADHYRRGQDRLSVPMAEPPESSDMTDDWDAELDRMVAEAVLARLAEPHRTVLVLRYMDDCSVGECAELIGRTVHATEALLVRARRAFKRQYPEGGTS</sequence>
<dbReference type="AlphaFoldDB" id="A0A024JTS2"/>
<dbReference type="Gene3D" id="1.10.1740.10">
    <property type="match status" value="1"/>
</dbReference>
<dbReference type="InterPro" id="IPR039425">
    <property type="entry name" value="RNA_pol_sigma-70-like"/>
</dbReference>
<evidence type="ECO:0000259" key="6">
    <source>
        <dbReference type="Pfam" id="PF04542"/>
    </source>
</evidence>
<dbReference type="InterPro" id="IPR007627">
    <property type="entry name" value="RNA_pol_sigma70_r2"/>
</dbReference>
<proteinExistence type="inferred from homology"/>
<accession>A0A024JTS2</accession>
<evidence type="ECO:0000256" key="4">
    <source>
        <dbReference type="ARBA" id="ARBA00023125"/>
    </source>
</evidence>
<dbReference type="InterPro" id="IPR013249">
    <property type="entry name" value="RNA_pol_sigma70_r4_t2"/>
</dbReference>
<dbReference type="STRING" id="47839.BN973_01355"/>
<reference evidence="9 10" key="3">
    <citation type="submission" date="2016-01" db="EMBL/GenBank/DDBJ databases">
        <title>The new phylogeny of the genus Mycobacterium.</title>
        <authorList>
            <person name="Tarcisio F."/>
            <person name="Conor M."/>
            <person name="Antonella G."/>
            <person name="Elisabetta G."/>
            <person name="Giulia F.S."/>
            <person name="Sara T."/>
            <person name="Anna F."/>
            <person name="Clotilde B."/>
            <person name="Roberto B."/>
            <person name="Veronica D.S."/>
            <person name="Fabio R."/>
            <person name="Monica P."/>
            <person name="Olivier J."/>
            <person name="Enrico T."/>
            <person name="Nicola S."/>
        </authorList>
    </citation>
    <scope>NUCLEOTIDE SEQUENCE [LARGE SCALE GENOMIC DNA]</scope>
    <source>
        <strain evidence="9 10">DSM 44626</strain>
    </source>
</reference>
<protein>
    <submittedName>
        <fullName evidence="8">RNA polymerase ECF-type sigma factor</fullName>
    </submittedName>
    <submittedName>
        <fullName evidence="9">RNA polymerase subunit sigma-24</fullName>
    </submittedName>
</protein>
<feature type="domain" description="RNA polymerase sigma-70 region 2" evidence="6">
    <location>
        <begin position="18"/>
        <end position="84"/>
    </location>
</feature>
<organism evidence="8">
    <name type="scientific">Mycobacterium triplex</name>
    <dbReference type="NCBI Taxonomy" id="47839"/>
    <lineage>
        <taxon>Bacteria</taxon>
        <taxon>Bacillati</taxon>
        <taxon>Actinomycetota</taxon>
        <taxon>Actinomycetes</taxon>
        <taxon>Mycobacteriales</taxon>
        <taxon>Mycobacteriaceae</taxon>
        <taxon>Mycobacterium</taxon>
        <taxon>Mycobacterium simiae complex</taxon>
    </lineage>
</organism>
<dbReference type="InterPro" id="IPR013324">
    <property type="entry name" value="RNA_pol_sigma_r3/r4-like"/>
</dbReference>
<reference evidence="8" key="2">
    <citation type="submission" date="2014-04" db="EMBL/GenBank/DDBJ databases">
        <authorList>
            <person name="Xu Y.W."/>
            <person name="Yang Q."/>
        </authorList>
    </citation>
    <scope>NUCLEOTIDE SEQUENCE</scope>
    <source>
        <strain evidence="8">DSM 44626</strain>
    </source>
</reference>
<dbReference type="SUPFAM" id="SSF88946">
    <property type="entry name" value="Sigma2 domain of RNA polymerase sigma factors"/>
    <property type="match status" value="1"/>
</dbReference>
<evidence type="ECO:0000259" key="7">
    <source>
        <dbReference type="Pfam" id="PF08281"/>
    </source>
</evidence>
<dbReference type="Proteomes" id="UP000193710">
    <property type="component" value="Unassembled WGS sequence"/>
</dbReference>
<reference evidence="8" key="1">
    <citation type="journal article" date="2014" name="Genome Announc.">
        <title>Draft Genome Sequence of Mycobacterium triplex DSM 44626.</title>
        <authorList>
            <person name="Sassi M."/>
            <person name="Croce O."/>
            <person name="Robert C."/>
            <person name="Raoult D."/>
            <person name="Drancourt M."/>
        </authorList>
    </citation>
    <scope>NUCLEOTIDE SEQUENCE [LARGE SCALE GENOMIC DNA]</scope>
    <source>
        <strain evidence="8">DSM 44626</strain>
    </source>
</reference>
<dbReference type="InterPro" id="IPR014284">
    <property type="entry name" value="RNA_pol_sigma-70_dom"/>
</dbReference>
<dbReference type="EMBL" id="HG964446">
    <property type="protein sequence ID" value="CDO87004.1"/>
    <property type="molecule type" value="Genomic_DNA"/>
</dbReference>
<dbReference type="PANTHER" id="PTHR43133">
    <property type="entry name" value="RNA POLYMERASE ECF-TYPE SIGMA FACTO"/>
    <property type="match status" value="1"/>
</dbReference>
<dbReference type="Proteomes" id="UP000028880">
    <property type="component" value="Unassembled WGS sequence"/>
</dbReference>
<keyword evidence="10" id="KW-1185">Reference proteome</keyword>
<dbReference type="RefSeq" id="WP_036466687.1">
    <property type="nucleotide sequence ID" value="NZ_HG964446.1"/>
</dbReference>
<evidence type="ECO:0000256" key="3">
    <source>
        <dbReference type="ARBA" id="ARBA00023082"/>
    </source>
</evidence>
<evidence type="ECO:0000313" key="8">
    <source>
        <dbReference type="EMBL" id="CDO87004.1"/>
    </source>
</evidence>
<keyword evidence="3" id="KW-0731">Sigma factor</keyword>
<keyword evidence="5" id="KW-0804">Transcription</keyword>
<evidence type="ECO:0000313" key="9">
    <source>
        <dbReference type="EMBL" id="ORX01180.1"/>
    </source>
</evidence>
<dbReference type="eggNOG" id="COG1595">
    <property type="taxonomic scope" value="Bacteria"/>
</dbReference>
<keyword evidence="2" id="KW-0805">Transcription regulation</keyword>
<dbReference type="Gene3D" id="1.10.10.10">
    <property type="entry name" value="Winged helix-like DNA-binding domain superfamily/Winged helix DNA-binding domain"/>
    <property type="match status" value="1"/>
</dbReference>
<dbReference type="GO" id="GO:0016987">
    <property type="term" value="F:sigma factor activity"/>
    <property type="evidence" value="ECO:0007669"/>
    <property type="project" value="UniProtKB-KW"/>
</dbReference>
<dbReference type="PANTHER" id="PTHR43133:SF8">
    <property type="entry name" value="RNA POLYMERASE SIGMA FACTOR HI_1459-RELATED"/>
    <property type="match status" value="1"/>
</dbReference>